<evidence type="ECO:0000313" key="2">
    <source>
        <dbReference type="Proteomes" id="UP001239111"/>
    </source>
</evidence>
<keyword evidence="2" id="KW-1185">Reference proteome</keyword>
<name>A0ACC2P004_9HYME</name>
<dbReference type="EMBL" id="CM056742">
    <property type="protein sequence ID" value="KAJ8676396.1"/>
    <property type="molecule type" value="Genomic_DNA"/>
</dbReference>
<reference evidence="1" key="1">
    <citation type="submission" date="2023-04" db="EMBL/GenBank/DDBJ databases">
        <title>A chromosome-level genome assembly of the parasitoid wasp Eretmocerus hayati.</title>
        <authorList>
            <person name="Zhong Y."/>
            <person name="Liu S."/>
            <person name="Liu Y."/>
        </authorList>
    </citation>
    <scope>NUCLEOTIDE SEQUENCE</scope>
    <source>
        <strain evidence="1">ZJU_SS_LIU_2023</strain>
    </source>
</reference>
<sequence length="114" mass="12463">MKFTDDTIDPTPSTSSLQESPTDAKSTISHVRKVTGVDNYPDKKRTGGSGLKCDDDDREFGKKLIAACFGSNPIKPASENACFLGMVDQLIKKIPEDTKLSVQMEVLKLIESKL</sequence>
<comment type="caution">
    <text evidence="1">The sequence shown here is derived from an EMBL/GenBank/DDBJ whole genome shotgun (WGS) entry which is preliminary data.</text>
</comment>
<evidence type="ECO:0000313" key="1">
    <source>
        <dbReference type="EMBL" id="KAJ8676396.1"/>
    </source>
</evidence>
<proteinExistence type="predicted"/>
<protein>
    <submittedName>
        <fullName evidence="1">Uncharacterized protein</fullName>
    </submittedName>
</protein>
<accession>A0ACC2P004</accession>
<dbReference type="Proteomes" id="UP001239111">
    <property type="component" value="Chromosome 2"/>
</dbReference>
<gene>
    <name evidence="1" type="ORF">QAD02_012183</name>
</gene>
<organism evidence="1 2">
    <name type="scientific">Eretmocerus hayati</name>
    <dbReference type="NCBI Taxonomy" id="131215"/>
    <lineage>
        <taxon>Eukaryota</taxon>
        <taxon>Metazoa</taxon>
        <taxon>Ecdysozoa</taxon>
        <taxon>Arthropoda</taxon>
        <taxon>Hexapoda</taxon>
        <taxon>Insecta</taxon>
        <taxon>Pterygota</taxon>
        <taxon>Neoptera</taxon>
        <taxon>Endopterygota</taxon>
        <taxon>Hymenoptera</taxon>
        <taxon>Apocrita</taxon>
        <taxon>Proctotrupomorpha</taxon>
        <taxon>Chalcidoidea</taxon>
        <taxon>Aphelinidae</taxon>
        <taxon>Aphelininae</taxon>
        <taxon>Eretmocerus</taxon>
    </lineage>
</organism>